<dbReference type="InterPro" id="IPR029071">
    <property type="entry name" value="Ubiquitin-like_domsf"/>
</dbReference>
<dbReference type="CDD" id="cd17039">
    <property type="entry name" value="Ubl_ubiquitin_like"/>
    <property type="match status" value="1"/>
</dbReference>
<dbReference type="OMA" id="LAPCKPI"/>
<dbReference type="EMBL" id="AAGK01000001">
    <property type="protein sequence ID" value="EAN33559.1"/>
    <property type="molecule type" value="Genomic_DNA"/>
</dbReference>
<dbReference type="InParanoid" id="Q4N8Z9"/>
<dbReference type="Gene3D" id="3.10.20.90">
    <property type="entry name" value="Phosphatidylinositol 3-kinase Catalytic Subunit, Chain A, domain 1"/>
    <property type="match status" value="1"/>
</dbReference>
<dbReference type="KEGG" id="tpv:TP01_0315"/>
<dbReference type="PROSITE" id="PS50053">
    <property type="entry name" value="UBIQUITIN_2"/>
    <property type="match status" value="1"/>
</dbReference>
<dbReference type="eggNOG" id="ENOG502TNB6">
    <property type="taxonomic scope" value="Eukaryota"/>
</dbReference>
<feature type="transmembrane region" description="Helical" evidence="2">
    <location>
        <begin position="6"/>
        <end position="28"/>
    </location>
</feature>
<dbReference type="InterPro" id="IPR000626">
    <property type="entry name" value="Ubiquitin-like_dom"/>
</dbReference>
<keyword evidence="2" id="KW-0812">Transmembrane</keyword>
<dbReference type="SUPFAM" id="SSF54236">
    <property type="entry name" value="Ubiquitin-like"/>
    <property type="match status" value="1"/>
</dbReference>
<gene>
    <name evidence="4" type="ordered locus">TP01_0315</name>
</gene>
<feature type="domain" description="Ubiquitin-like" evidence="3">
    <location>
        <begin position="60"/>
        <end position="119"/>
    </location>
</feature>
<dbReference type="VEuPathDB" id="PiroplasmaDB:TpMuguga_01g00315"/>
<organism evidence="4 5">
    <name type="scientific">Theileria parva</name>
    <name type="common">East coast fever infection agent</name>
    <dbReference type="NCBI Taxonomy" id="5875"/>
    <lineage>
        <taxon>Eukaryota</taxon>
        <taxon>Sar</taxon>
        <taxon>Alveolata</taxon>
        <taxon>Apicomplexa</taxon>
        <taxon>Aconoidasida</taxon>
        <taxon>Piroplasmida</taxon>
        <taxon>Theileriidae</taxon>
        <taxon>Theileria</taxon>
    </lineage>
</organism>
<keyword evidence="2" id="KW-1133">Transmembrane helix</keyword>
<evidence type="ECO:0000313" key="4">
    <source>
        <dbReference type="EMBL" id="EAN33559.1"/>
    </source>
</evidence>
<dbReference type="AlphaFoldDB" id="Q4N8Z9"/>
<dbReference type="GeneID" id="3503605"/>
<keyword evidence="5" id="KW-1185">Reference proteome</keyword>
<dbReference type="Pfam" id="PF00240">
    <property type="entry name" value="ubiquitin"/>
    <property type="match status" value="1"/>
</dbReference>
<proteinExistence type="predicted"/>
<evidence type="ECO:0000256" key="1">
    <source>
        <dbReference type="SAM" id="MobiDB-lite"/>
    </source>
</evidence>
<evidence type="ECO:0000256" key="2">
    <source>
        <dbReference type="SAM" id="Phobius"/>
    </source>
</evidence>
<evidence type="ECO:0000259" key="3">
    <source>
        <dbReference type="PROSITE" id="PS50053"/>
    </source>
</evidence>
<sequence length="357" mass="39976">MYKILINFNSLLIFYYVLMFNVSSISTHRSNNKLHFRRDSPKYLMINEKSLSGITSLNRVELKIKTFWGKESQFNSEIPVTVSLNDTFLNVKKLISSKTGIPVELQSLYLPLRNTPDSEHNSIILSKCVRLSDADSVMSCLRSCRIGSRALELELLLDLPAPAFKSSTPNPNRIGDYLTAVVRYNNLLTAGTVTHGNCADNINSFIKHAEVYNTKLGPTDSTNGTEGTGGTEDRGGTKGIKDEYVDKRVYVRICKDYPRSSNVLSERVGNLMKKYLPIDLGNTLKLSAFCLLLKLNSNFSKTALDLIGLVPLVSVFVQTRPGILCYKTLFHLIAQQYIPKLVYNILPAHLAEKVRVS</sequence>
<evidence type="ECO:0000313" key="5">
    <source>
        <dbReference type="Proteomes" id="UP000001949"/>
    </source>
</evidence>
<comment type="caution">
    <text evidence="4">The sequence shown here is derived from an EMBL/GenBank/DDBJ whole genome shotgun (WGS) entry which is preliminary data.</text>
</comment>
<protein>
    <recommendedName>
        <fullName evidence="3">Ubiquitin-like domain-containing protein</fullName>
    </recommendedName>
</protein>
<name>Q4N8Z9_THEPA</name>
<feature type="region of interest" description="Disordered" evidence="1">
    <location>
        <begin position="217"/>
        <end position="238"/>
    </location>
</feature>
<dbReference type="Proteomes" id="UP000001949">
    <property type="component" value="Unassembled WGS sequence"/>
</dbReference>
<accession>Q4N8Z9</accession>
<dbReference type="RefSeq" id="XP_765842.1">
    <property type="nucleotide sequence ID" value="XM_760749.1"/>
</dbReference>
<keyword evidence="2" id="KW-0472">Membrane</keyword>
<reference evidence="4 5" key="1">
    <citation type="journal article" date="2005" name="Science">
        <title>Genome sequence of Theileria parva, a bovine pathogen that transforms lymphocytes.</title>
        <authorList>
            <person name="Gardner M.J."/>
            <person name="Bishop R."/>
            <person name="Shah T."/>
            <person name="de Villiers E.P."/>
            <person name="Carlton J.M."/>
            <person name="Hall N."/>
            <person name="Ren Q."/>
            <person name="Paulsen I.T."/>
            <person name="Pain A."/>
            <person name="Berriman M."/>
            <person name="Wilson R.J.M."/>
            <person name="Sato S."/>
            <person name="Ralph S.A."/>
            <person name="Mann D.J."/>
            <person name="Xiong Z."/>
            <person name="Shallom S.J."/>
            <person name="Weidman J."/>
            <person name="Jiang L."/>
            <person name="Lynn J."/>
            <person name="Weaver B."/>
            <person name="Shoaibi A."/>
            <person name="Domingo A.R."/>
            <person name="Wasawo D."/>
            <person name="Crabtree J."/>
            <person name="Wortman J.R."/>
            <person name="Haas B."/>
            <person name="Angiuoli S.V."/>
            <person name="Creasy T.H."/>
            <person name="Lu C."/>
            <person name="Suh B."/>
            <person name="Silva J.C."/>
            <person name="Utterback T.R."/>
            <person name="Feldblyum T.V."/>
            <person name="Pertea M."/>
            <person name="Allen J."/>
            <person name="Nierman W.C."/>
            <person name="Taracha E.L.N."/>
            <person name="Salzberg S.L."/>
            <person name="White O.R."/>
            <person name="Fitzhugh H.A."/>
            <person name="Morzaria S."/>
            <person name="Venter J.C."/>
            <person name="Fraser C.M."/>
            <person name="Nene V."/>
        </authorList>
    </citation>
    <scope>NUCLEOTIDE SEQUENCE [LARGE SCALE GENOMIC DNA]</scope>
    <source>
        <strain evidence="4 5">Muguga</strain>
    </source>
</reference>